<name>A0A482ITQ3_9BURK</name>
<reference evidence="2 3" key="1">
    <citation type="submission" date="2019-03" db="EMBL/GenBank/DDBJ databases">
        <title>Comparative insights into the high quality Complete genome sequence of highly metal resistant Cupriavidus metallidurans strain BS1 isolated from a gold-copper mine.</title>
        <authorList>
            <person name="Mazhar H.S."/>
            <person name="Rensing C."/>
        </authorList>
    </citation>
    <scope>NUCLEOTIDE SEQUENCE [LARGE SCALE GENOMIC DNA]</scope>
    <source>
        <strain evidence="2 3">BS1</strain>
    </source>
</reference>
<sequence>MSVLARRLKEARQRAGISQERLGIEAGLDPMSASARMNRYELGKRVPAPELVTRLAAVLNVPATFFYAADDTEANLLLKFHRLRKDQRAAVLSVIDELLH</sequence>
<dbReference type="SUPFAM" id="SSF47413">
    <property type="entry name" value="lambda repressor-like DNA-binding domains"/>
    <property type="match status" value="1"/>
</dbReference>
<gene>
    <name evidence="2" type="ORF">DDF84_009375</name>
</gene>
<dbReference type="Gene3D" id="1.10.260.40">
    <property type="entry name" value="lambda repressor-like DNA-binding domains"/>
    <property type="match status" value="1"/>
</dbReference>
<protein>
    <submittedName>
        <fullName evidence="2">XRE family transcriptional regulator</fullName>
    </submittedName>
</protein>
<evidence type="ECO:0000313" key="3">
    <source>
        <dbReference type="Proteomes" id="UP000253772"/>
    </source>
</evidence>
<dbReference type="Pfam" id="PF13560">
    <property type="entry name" value="HTH_31"/>
    <property type="match status" value="1"/>
</dbReference>
<evidence type="ECO:0000313" key="2">
    <source>
        <dbReference type="EMBL" id="QBP11671.1"/>
    </source>
</evidence>
<dbReference type="InterPro" id="IPR010982">
    <property type="entry name" value="Lambda_DNA-bd_dom_sf"/>
</dbReference>
<accession>A0A482ITQ3</accession>
<organism evidence="2 3">
    <name type="scientific">Cupriavidus metallidurans</name>
    <dbReference type="NCBI Taxonomy" id="119219"/>
    <lineage>
        <taxon>Bacteria</taxon>
        <taxon>Pseudomonadati</taxon>
        <taxon>Pseudomonadota</taxon>
        <taxon>Betaproteobacteria</taxon>
        <taxon>Burkholderiales</taxon>
        <taxon>Burkholderiaceae</taxon>
        <taxon>Cupriavidus</taxon>
    </lineage>
</organism>
<dbReference type="SMART" id="SM00530">
    <property type="entry name" value="HTH_XRE"/>
    <property type="match status" value="1"/>
</dbReference>
<feature type="domain" description="HTH cro/C1-type" evidence="1">
    <location>
        <begin position="8"/>
        <end position="66"/>
    </location>
</feature>
<dbReference type="InterPro" id="IPR001387">
    <property type="entry name" value="Cro/C1-type_HTH"/>
</dbReference>
<dbReference type="EMBL" id="CP037900">
    <property type="protein sequence ID" value="QBP11671.1"/>
    <property type="molecule type" value="Genomic_DNA"/>
</dbReference>
<evidence type="ECO:0000259" key="1">
    <source>
        <dbReference type="PROSITE" id="PS50943"/>
    </source>
</evidence>
<proteinExistence type="predicted"/>
<dbReference type="OrthoDB" id="6006530at2"/>
<dbReference type="PROSITE" id="PS50943">
    <property type="entry name" value="HTH_CROC1"/>
    <property type="match status" value="1"/>
</dbReference>
<dbReference type="GO" id="GO:0003677">
    <property type="term" value="F:DNA binding"/>
    <property type="evidence" value="ECO:0007669"/>
    <property type="project" value="InterPro"/>
</dbReference>
<dbReference type="CDD" id="cd00093">
    <property type="entry name" value="HTH_XRE"/>
    <property type="match status" value="1"/>
</dbReference>
<dbReference type="AlphaFoldDB" id="A0A482ITQ3"/>
<dbReference type="Proteomes" id="UP000253772">
    <property type="component" value="Chromosome c1"/>
</dbReference>